<name>A0A914CYU7_9BILA</name>
<dbReference type="WBParaSite" id="ACRNAN_scaffold15815.g13202.t1">
    <property type="protein sequence ID" value="ACRNAN_scaffold15815.g13202.t1"/>
    <property type="gene ID" value="ACRNAN_scaffold15815.g13202"/>
</dbReference>
<reference evidence="2" key="1">
    <citation type="submission" date="2022-11" db="UniProtKB">
        <authorList>
            <consortium name="WormBaseParasite"/>
        </authorList>
    </citation>
    <scope>IDENTIFICATION</scope>
</reference>
<evidence type="ECO:0000313" key="2">
    <source>
        <dbReference type="WBParaSite" id="ACRNAN_scaffold15815.g13202.t1"/>
    </source>
</evidence>
<sequence length="237" mass="27695">MIETMSLHYHCSDWPIWGNFHIKNELDTVRKTYVPLYSQVINADEVRGEAIEAFEKIMQALYQKNLDNLASNMIPIDSKSKIAEDKQILKGLIDSNLQNRNSKKSIEKLEFYVGKLKEENSKNYELLNATSKDVLFVPESVDGQIFWDVRRIVMTGEFRRIFLLYTVPVIALYKKKTLFESVQHLEYVRKGTRVPFIEIPKEYGYSRPVRIAALIQFVNEIPKIGELSLERKLFGFH</sequence>
<proteinExistence type="predicted"/>
<dbReference type="Proteomes" id="UP000887540">
    <property type="component" value="Unplaced"/>
</dbReference>
<evidence type="ECO:0000313" key="1">
    <source>
        <dbReference type="Proteomes" id="UP000887540"/>
    </source>
</evidence>
<accession>A0A914CYU7</accession>
<keyword evidence="1" id="KW-1185">Reference proteome</keyword>
<protein>
    <submittedName>
        <fullName evidence="2">Uncharacterized protein</fullName>
    </submittedName>
</protein>
<dbReference type="AlphaFoldDB" id="A0A914CYU7"/>
<organism evidence="1 2">
    <name type="scientific">Acrobeloides nanus</name>
    <dbReference type="NCBI Taxonomy" id="290746"/>
    <lineage>
        <taxon>Eukaryota</taxon>
        <taxon>Metazoa</taxon>
        <taxon>Ecdysozoa</taxon>
        <taxon>Nematoda</taxon>
        <taxon>Chromadorea</taxon>
        <taxon>Rhabditida</taxon>
        <taxon>Tylenchina</taxon>
        <taxon>Cephalobomorpha</taxon>
        <taxon>Cephaloboidea</taxon>
        <taxon>Cephalobidae</taxon>
        <taxon>Acrobeloides</taxon>
    </lineage>
</organism>